<sequence length="124" mass="12875">MVGRGNIGEDKTEYVDGEIVRQGVQGESADGAYSTGRGGAANIAGSPHAKAARRSDEIIPEAALRPSQDEYHVGRGGGGNVHHAGGDKKDFAHDGLADKLKRKLFGKKPADKAEEDAPNPATTA</sequence>
<dbReference type="AlphaFoldDB" id="A0A9P8L564"/>
<evidence type="ECO:0000313" key="3">
    <source>
        <dbReference type="Proteomes" id="UP000698800"/>
    </source>
</evidence>
<evidence type="ECO:0000313" key="2">
    <source>
        <dbReference type="EMBL" id="KAH0544189.1"/>
    </source>
</evidence>
<organism evidence="2 3">
    <name type="scientific">Glutinoglossum americanum</name>
    <dbReference type="NCBI Taxonomy" id="1670608"/>
    <lineage>
        <taxon>Eukaryota</taxon>
        <taxon>Fungi</taxon>
        <taxon>Dikarya</taxon>
        <taxon>Ascomycota</taxon>
        <taxon>Pezizomycotina</taxon>
        <taxon>Geoglossomycetes</taxon>
        <taxon>Geoglossales</taxon>
        <taxon>Geoglossaceae</taxon>
        <taxon>Glutinoglossum</taxon>
    </lineage>
</organism>
<dbReference type="EMBL" id="JAGHQL010000022">
    <property type="protein sequence ID" value="KAH0544189.1"/>
    <property type="molecule type" value="Genomic_DNA"/>
</dbReference>
<name>A0A9P8L564_9PEZI</name>
<dbReference type="OrthoDB" id="2537432at2759"/>
<dbReference type="Pfam" id="PF12223">
    <property type="entry name" value="DUF3602"/>
    <property type="match status" value="1"/>
</dbReference>
<dbReference type="InterPro" id="IPR053203">
    <property type="entry name" value="Cisplatin_resist-associated"/>
</dbReference>
<dbReference type="Proteomes" id="UP000698800">
    <property type="component" value="Unassembled WGS sequence"/>
</dbReference>
<dbReference type="InterPro" id="IPR022024">
    <property type="entry name" value="DUF3602"/>
</dbReference>
<protein>
    <submittedName>
        <fullName evidence="2">Uncharacterized protein</fullName>
    </submittedName>
</protein>
<dbReference type="PANTHER" id="PTHR34693">
    <property type="entry name" value="PROTEIN PAR32"/>
    <property type="match status" value="1"/>
</dbReference>
<proteinExistence type="predicted"/>
<reference evidence="2" key="1">
    <citation type="submission" date="2021-03" db="EMBL/GenBank/DDBJ databases">
        <title>Comparative genomics and phylogenomic investigation of the class Geoglossomycetes provide insights into ecological specialization and systematics.</title>
        <authorList>
            <person name="Melie T."/>
            <person name="Pirro S."/>
            <person name="Miller A.N."/>
            <person name="Quandt A."/>
        </authorList>
    </citation>
    <scope>NUCLEOTIDE SEQUENCE</scope>
    <source>
        <strain evidence="2">GBOQ0MN5Z8</strain>
    </source>
</reference>
<accession>A0A9P8L564</accession>
<gene>
    <name evidence="2" type="ORF">FGG08_001634</name>
</gene>
<evidence type="ECO:0000256" key="1">
    <source>
        <dbReference type="SAM" id="MobiDB-lite"/>
    </source>
</evidence>
<comment type="caution">
    <text evidence="2">The sequence shown here is derived from an EMBL/GenBank/DDBJ whole genome shotgun (WGS) entry which is preliminary data.</text>
</comment>
<feature type="region of interest" description="Disordered" evidence="1">
    <location>
        <begin position="28"/>
        <end position="124"/>
    </location>
</feature>
<keyword evidence="3" id="KW-1185">Reference proteome</keyword>
<dbReference type="PANTHER" id="PTHR34693:SF3">
    <property type="match status" value="1"/>
</dbReference>
<feature type="compositionally biased region" description="Basic and acidic residues" evidence="1">
    <location>
        <begin position="84"/>
        <end position="99"/>
    </location>
</feature>